<evidence type="ECO:0000313" key="19">
    <source>
        <dbReference type="EMBL" id="VDI69023.1"/>
    </source>
</evidence>
<dbReference type="CDD" id="cd00201">
    <property type="entry name" value="WW"/>
    <property type="match status" value="1"/>
</dbReference>
<evidence type="ECO:0000256" key="16">
    <source>
        <dbReference type="ARBA" id="ARBA00067900"/>
    </source>
</evidence>
<keyword evidence="13" id="KW-0131">Cell cycle</keyword>
<keyword evidence="4" id="KW-0597">Phosphoprotein</keyword>
<evidence type="ECO:0000256" key="14">
    <source>
        <dbReference type="ARBA" id="ARBA00056906"/>
    </source>
</evidence>
<evidence type="ECO:0000256" key="1">
    <source>
        <dbReference type="ARBA" id="ARBA00004114"/>
    </source>
</evidence>
<comment type="caution">
    <text evidence="19">The sequence shown here is derived from an EMBL/GenBank/DDBJ whole genome shotgun (WGS) entry which is preliminary data.</text>
</comment>
<evidence type="ECO:0000256" key="15">
    <source>
        <dbReference type="ARBA" id="ARBA00061715"/>
    </source>
</evidence>
<comment type="function">
    <text evidence="14">Plays a role in microtubule organization and/or maintenance for the formation of primary cilia (PC), a microtubule-based structure that protrudes from the surface of epithelial cells. Plays a critical role in G2/M checkpoint and nuclear divisions. A key player in the DNA damage-activated ATR/ATM signaling cascade since it is required for the proper phosphorylation of H2AX, RPA, CHEK2 and CHEK1. Plays a critical role in chromosome segregation, acting as a mediator required for the maintenance of genomic stability through modulation of MDC1, RPA and CHEK1.</text>
</comment>
<keyword evidence="6" id="KW-0227">DNA damage</keyword>
<evidence type="ECO:0000256" key="7">
    <source>
        <dbReference type="ARBA" id="ARBA00022776"/>
    </source>
</evidence>
<dbReference type="FunFam" id="3.30.1470.10:FF:000001">
    <property type="entry name" value="Centrosomal protein of 164 kDa"/>
    <property type="match status" value="1"/>
</dbReference>
<dbReference type="Proteomes" id="UP000596742">
    <property type="component" value="Unassembled WGS sequence"/>
</dbReference>
<dbReference type="InterPro" id="IPR053233">
    <property type="entry name" value="ABRA-related"/>
</dbReference>
<feature type="compositionally biased region" description="Polar residues" evidence="17">
    <location>
        <begin position="153"/>
        <end position="162"/>
    </location>
</feature>
<evidence type="ECO:0000256" key="5">
    <source>
        <dbReference type="ARBA" id="ARBA00022618"/>
    </source>
</evidence>
<feature type="compositionally biased region" description="Basic and acidic residues" evidence="17">
    <location>
        <begin position="132"/>
        <end position="141"/>
    </location>
</feature>
<dbReference type="InterPro" id="IPR036020">
    <property type="entry name" value="WW_dom_sf"/>
</dbReference>
<dbReference type="GO" id="GO:0030030">
    <property type="term" value="P:cell projection organization"/>
    <property type="evidence" value="ECO:0007669"/>
    <property type="project" value="UniProtKB-KW"/>
</dbReference>
<dbReference type="PANTHER" id="PTHR21715:SF0">
    <property type="entry name" value="RH04127P"/>
    <property type="match status" value="1"/>
</dbReference>
<feature type="region of interest" description="Disordered" evidence="17">
    <location>
        <begin position="99"/>
        <end position="172"/>
    </location>
</feature>
<gene>
    <name evidence="19" type="ORF">MGAL_10B043705</name>
</gene>
<evidence type="ECO:0000313" key="20">
    <source>
        <dbReference type="Proteomes" id="UP000596742"/>
    </source>
</evidence>
<keyword evidence="11" id="KW-0206">Cytoskeleton</keyword>
<comment type="subunit">
    <text evidence="15">Interacts (via N-terminus) with ATRIP. Interacts with ATM, ATR and MDC1. Interacts with XPA (via N-terminus) upon UV irradiation. Interacts with CEP83, CCDC92, TTBK2, DVL3, NPHP3 and weakly with NPHP4. Interacts with DZIP1.</text>
</comment>
<keyword evidence="20" id="KW-1185">Reference proteome</keyword>
<keyword evidence="3" id="KW-0963">Cytoplasm</keyword>
<feature type="domain" description="WW" evidence="18">
    <location>
        <begin position="49"/>
        <end position="82"/>
    </location>
</feature>
<dbReference type="Pfam" id="PF00397">
    <property type="entry name" value="WW"/>
    <property type="match status" value="1"/>
</dbReference>
<dbReference type="GO" id="GO:0051301">
    <property type="term" value="P:cell division"/>
    <property type="evidence" value="ECO:0007669"/>
    <property type="project" value="UniProtKB-KW"/>
</dbReference>
<keyword evidence="9" id="KW-0175">Coiled coil</keyword>
<dbReference type="GO" id="GO:0005814">
    <property type="term" value="C:centriole"/>
    <property type="evidence" value="ECO:0007669"/>
    <property type="project" value="UniProtKB-SubCell"/>
</dbReference>
<dbReference type="PANTHER" id="PTHR21715">
    <property type="entry name" value="RH04127P"/>
    <property type="match status" value="1"/>
</dbReference>
<dbReference type="PROSITE" id="PS50020">
    <property type="entry name" value="WW_DOMAIN_2"/>
    <property type="match status" value="1"/>
</dbReference>
<organism evidence="19 20">
    <name type="scientific">Mytilus galloprovincialis</name>
    <name type="common">Mediterranean mussel</name>
    <dbReference type="NCBI Taxonomy" id="29158"/>
    <lineage>
        <taxon>Eukaryota</taxon>
        <taxon>Metazoa</taxon>
        <taxon>Spiralia</taxon>
        <taxon>Lophotrochozoa</taxon>
        <taxon>Mollusca</taxon>
        <taxon>Bivalvia</taxon>
        <taxon>Autobranchia</taxon>
        <taxon>Pteriomorphia</taxon>
        <taxon>Mytilida</taxon>
        <taxon>Mytiloidea</taxon>
        <taxon>Mytilidae</taxon>
        <taxon>Mytilinae</taxon>
        <taxon>Mytilus</taxon>
    </lineage>
</organism>
<evidence type="ECO:0000256" key="4">
    <source>
        <dbReference type="ARBA" id="ARBA00022553"/>
    </source>
</evidence>
<keyword evidence="12" id="KW-0539">Nucleus</keyword>
<keyword evidence="5" id="KW-0132">Cell division</keyword>
<accession>A0A8B6GTZ0</accession>
<evidence type="ECO:0000256" key="8">
    <source>
        <dbReference type="ARBA" id="ARBA00022794"/>
    </source>
</evidence>
<evidence type="ECO:0000256" key="6">
    <source>
        <dbReference type="ARBA" id="ARBA00022763"/>
    </source>
</evidence>
<evidence type="ECO:0000256" key="10">
    <source>
        <dbReference type="ARBA" id="ARBA00023204"/>
    </source>
</evidence>
<protein>
    <recommendedName>
        <fullName evidence="16">Centrosomal protein of 164 kDa</fullName>
    </recommendedName>
</protein>
<dbReference type="GO" id="GO:0097539">
    <property type="term" value="C:ciliary transition fiber"/>
    <property type="evidence" value="ECO:0007669"/>
    <property type="project" value="UniProtKB-ARBA"/>
</dbReference>
<evidence type="ECO:0000256" key="13">
    <source>
        <dbReference type="ARBA" id="ARBA00023306"/>
    </source>
</evidence>
<dbReference type="GO" id="GO:0005634">
    <property type="term" value="C:nucleus"/>
    <property type="evidence" value="ECO:0007669"/>
    <property type="project" value="UniProtKB-SubCell"/>
</dbReference>
<sequence>MGEQLVLEEDYDENYKPTEEEIFEYAQIIGIDPYKEGHLMWIAKEGIIAPLPEHWRPCQDTNGDLYYFNFAFGTSIWDHPCDENYRQMAIDERMKFDMNKVSGKKGKAGKDDGKKKKSGKPKPGKPKLHLGPLKEEQRLEAMRSLSGQLAPLSGSTGTSQPVNMHRIQKQQC</sequence>
<dbReference type="InterPro" id="IPR001202">
    <property type="entry name" value="WW_dom"/>
</dbReference>
<evidence type="ECO:0000256" key="2">
    <source>
        <dbReference type="ARBA" id="ARBA00004123"/>
    </source>
</evidence>
<evidence type="ECO:0000259" key="18">
    <source>
        <dbReference type="PROSITE" id="PS50020"/>
    </source>
</evidence>
<feature type="compositionally biased region" description="Basic residues" evidence="17">
    <location>
        <begin position="115"/>
        <end position="128"/>
    </location>
</feature>
<comment type="subcellular location">
    <subcellularLocation>
        <location evidence="1">Cytoplasm</location>
        <location evidence="1">Cytoskeleton</location>
        <location evidence="1">Microtubule organizing center</location>
        <location evidence="1">Centrosome</location>
        <location evidence="1">Centriole</location>
    </subcellularLocation>
    <subcellularLocation>
        <location evidence="2">Nucleus</location>
    </subcellularLocation>
</comment>
<evidence type="ECO:0000256" key="11">
    <source>
        <dbReference type="ARBA" id="ARBA00023212"/>
    </source>
</evidence>
<keyword evidence="10" id="KW-0234">DNA repair</keyword>
<evidence type="ECO:0000256" key="9">
    <source>
        <dbReference type="ARBA" id="ARBA00023054"/>
    </source>
</evidence>
<dbReference type="Gene3D" id="3.30.1470.10">
    <property type="entry name" value="Photosystem I PsaD, reaction center subunit II"/>
    <property type="match status" value="1"/>
</dbReference>
<keyword evidence="8" id="KW-0970">Cilium biogenesis/degradation</keyword>
<evidence type="ECO:0000256" key="12">
    <source>
        <dbReference type="ARBA" id="ARBA00023242"/>
    </source>
</evidence>
<name>A0A8B6GTZ0_MYTGA</name>
<dbReference type="GO" id="GO:0006281">
    <property type="term" value="P:DNA repair"/>
    <property type="evidence" value="ECO:0007669"/>
    <property type="project" value="UniProtKB-KW"/>
</dbReference>
<evidence type="ECO:0000256" key="3">
    <source>
        <dbReference type="ARBA" id="ARBA00022490"/>
    </source>
</evidence>
<dbReference type="AlphaFoldDB" id="A0A8B6GTZ0"/>
<proteinExistence type="predicted"/>
<keyword evidence="7" id="KW-0498">Mitosis</keyword>
<dbReference type="SUPFAM" id="SSF51045">
    <property type="entry name" value="WW domain"/>
    <property type="match status" value="1"/>
</dbReference>
<dbReference type="OrthoDB" id="6344460at2759"/>
<reference evidence="19" key="1">
    <citation type="submission" date="2018-11" db="EMBL/GenBank/DDBJ databases">
        <authorList>
            <person name="Alioto T."/>
            <person name="Alioto T."/>
        </authorList>
    </citation>
    <scope>NUCLEOTIDE SEQUENCE</scope>
</reference>
<dbReference type="EMBL" id="UYJE01008979">
    <property type="protein sequence ID" value="VDI69023.1"/>
    <property type="molecule type" value="Genomic_DNA"/>
</dbReference>
<evidence type="ECO:0000256" key="17">
    <source>
        <dbReference type="SAM" id="MobiDB-lite"/>
    </source>
</evidence>